<dbReference type="KEGG" id="lmd:METH_16395"/>
<dbReference type="AlphaFoldDB" id="V9W1Z5"/>
<organism evidence="2 3">
    <name type="scientific">Leisingera methylohalidivorans DSM 14336</name>
    <dbReference type="NCBI Taxonomy" id="999552"/>
    <lineage>
        <taxon>Bacteria</taxon>
        <taxon>Pseudomonadati</taxon>
        <taxon>Pseudomonadota</taxon>
        <taxon>Alphaproteobacteria</taxon>
        <taxon>Rhodobacterales</taxon>
        <taxon>Roseobacteraceae</taxon>
        <taxon>Leisingera</taxon>
    </lineage>
</organism>
<evidence type="ECO:0000256" key="1">
    <source>
        <dbReference type="SAM" id="SignalP"/>
    </source>
</evidence>
<feature type="signal peptide" evidence="1">
    <location>
        <begin position="1"/>
        <end position="19"/>
    </location>
</feature>
<proteinExistence type="predicted"/>
<evidence type="ECO:0000313" key="2">
    <source>
        <dbReference type="EMBL" id="AHD03197.1"/>
    </source>
</evidence>
<evidence type="ECO:0000313" key="3">
    <source>
        <dbReference type="Proteomes" id="UP000018780"/>
    </source>
</evidence>
<sequence>MKFLLTFLLMSFSGSQVSADLGVKINIETTLGDMGYQEVELRGCRLSFGKEVLPSSENNFFRSIGESCGCRLWIFHWIRLKGKLATRYTLYAFHWRADM</sequence>
<gene>
    <name evidence="2" type="ORF">METH_16395</name>
</gene>
<dbReference type="HOGENOM" id="CLU_2316827_0_0_5"/>
<protein>
    <submittedName>
        <fullName evidence="2">Uncharacterized protein</fullName>
    </submittedName>
</protein>
<dbReference type="Proteomes" id="UP000018780">
    <property type="component" value="Chromosome"/>
</dbReference>
<keyword evidence="1" id="KW-0732">Signal</keyword>
<feature type="chain" id="PRO_5004783751" evidence="1">
    <location>
        <begin position="20"/>
        <end position="99"/>
    </location>
</feature>
<reference evidence="2 3" key="1">
    <citation type="submission" date="2013-09" db="EMBL/GenBank/DDBJ databases">
        <authorList>
            <consortium name="DOE Joint Genome Institute"/>
            <person name="Klenk H.-P."/>
            <person name="Huntemann M."/>
            <person name="Han J."/>
            <person name="Chen A."/>
            <person name="Kyrpides N."/>
            <person name="Mavromatis K."/>
            <person name="Markowitz V."/>
            <person name="Palaniappan K."/>
            <person name="Ivanova N."/>
            <person name="Schaumberg A."/>
            <person name="Pati A."/>
            <person name="Liolios K."/>
            <person name="Nordberg H.P."/>
            <person name="Cantor M.N."/>
            <person name="Hua S.X."/>
            <person name="Woyke T."/>
        </authorList>
    </citation>
    <scope>NUCLEOTIDE SEQUENCE [LARGE SCALE GENOMIC DNA]</scope>
    <source>
        <strain evidence="2 3">DSM 14336</strain>
    </source>
</reference>
<dbReference type="EMBL" id="CP006773">
    <property type="protein sequence ID" value="AHD03197.1"/>
    <property type="molecule type" value="Genomic_DNA"/>
</dbReference>
<name>V9W1Z5_9RHOB</name>
<keyword evidence="3" id="KW-1185">Reference proteome</keyword>
<accession>V9W1Z5</accession>